<evidence type="ECO:0000259" key="7">
    <source>
        <dbReference type="PROSITE" id="PS51296"/>
    </source>
</evidence>
<organism evidence="8 9">
    <name type="scientific">Deinococcus grandis</name>
    <dbReference type="NCBI Taxonomy" id="57498"/>
    <lineage>
        <taxon>Bacteria</taxon>
        <taxon>Thermotogati</taxon>
        <taxon>Deinococcota</taxon>
        <taxon>Deinococci</taxon>
        <taxon>Deinococcales</taxon>
        <taxon>Deinococcaceae</taxon>
        <taxon>Deinococcus</taxon>
    </lineage>
</organism>
<dbReference type="Pfam" id="PF10518">
    <property type="entry name" value="TAT_signal"/>
    <property type="match status" value="1"/>
</dbReference>
<dbReference type="GO" id="GO:0046872">
    <property type="term" value="F:metal ion binding"/>
    <property type="evidence" value="ECO:0007669"/>
    <property type="project" value="UniProtKB-KW"/>
</dbReference>
<feature type="domain" description="Rieske" evidence="7">
    <location>
        <begin position="55"/>
        <end position="178"/>
    </location>
</feature>
<dbReference type="CDD" id="cd03467">
    <property type="entry name" value="Rieske"/>
    <property type="match status" value="1"/>
</dbReference>
<dbReference type="GO" id="GO:0051537">
    <property type="term" value="F:2 iron, 2 sulfur cluster binding"/>
    <property type="evidence" value="ECO:0007669"/>
    <property type="project" value="UniProtKB-KW"/>
</dbReference>
<dbReference type="Pfam" id="PF00355">
    <property type="entry name" value="Rieske"/>
    <property type="match status" value="1"/>
</dbReference>
<dbReference type="Proteomes" id="UP000056209">
    <property type="component" value="Unassembled WGS sequence"/>
</dbReference>
<comment type="caution">
    <text evidence="8">The sequence shown here is derived from an EMBL/GenBank/DDBJ whole genome shotgun (WGS) entry which is preliminary data.</text>
</comment>
<dbReference type="GO" id="GO:0016020">
    <property type="term" value="C:membrane"/>
    <property type="evidence" value="ECO:0007669"/>
    <property type="project" value="InterPro"/>
</dbReference>
<evidence type="ECO:0000256" key="4">
    <source>
        <dbReference type="ARBA" id="ARBA00023014"/>
    </source>
</evidence>
<dbReference type="PROSITE" id="PS51318">
    <property type="entry name" value="TAT"/>
    <property type="match status" value="1"/>
</dbReference>
<dbReference type="Gene3D" id="2.102.10.10">
    <property type="entry name" value="Rieske [2Fe-2S] iron-sulphur domain"/>
    <property type="match status" value="1"/>
</dbReference>
<dbReference type="RefSeq" id="WP_058977001.1">
    <property type="nucleotide sequence ID" value="NZ_BCMS01000001.1"/>
</dbReference>
<proteinExistence type="predicted"/>
<evidence type="ECO:0000256" key="2">
    <source>
        <dbReference type="ARBA" id="ARBA00022723"/>
    </source>
</evidence>
<evidence type="ECO:0000256" key="1">
    <source>
        <dbReference type="ARBA" id="ARBA00022714"/>
    </source>
</evidence>
<gene>
    <name evidence="8" type="ORF">DEIGR_102112</name>
</gene>
<keyword evidence="9" id="KW-1185">Reference proteome</keyword>
<dbReference type="InterPro" id="IPR006311">
    <property type="entry name" value="TAT_signal"/>
</dbReference>
<dbReference type="EMBL" id="BCMS01000001">
    <property type="protein sequence ID" value="GAQ22085.1"/>
    <property type="molecule type" value="Genomic_DNA"/>
</dbReference>
<keyword evidence="1" id="KW-0001">2Fe-2S</keyword>
<dbReference type="SUPFAM" id="SSF50022">
    <property type="entry name" value="ISP domain"/>
    <property type="match status" value="1"/>
</dbReference>
<dbReference type="InterPro" id="IPR017941">
    <property type="entry name" value="Rieske_2Fe-2S"/>
</dbReference>
<accession>A0A100HM96</accession>
<evidence type="ECO:0000256" key="6">
    <source>
        <dbReference type="ARBA" id="ARBA00034078"/>
    </source>
</evidence>
<keyword evidence="2" id="KW-0479">Metal-binding</keyword>
<evidence type="ECO:0000313" key="9">
    <source>
        <dbReference type="Proteomes" id="UP000056209"/>
    </source>
</evidence>
<dbReference type="InterPro" id="IPR019546">
    <property type="entry name" value="TAT_signal_bac_arc"/>
</dbReference>
<comment type="cofactor">
    <cofactor evidence="6">
        <name>[2Fe-2S] cluster</name>
        <dbReference type="ChEBI" id="CHEBI:190135"/>
    </cofactor>
</comment>
<dbReference type="InterPro" id="IPR005805">
    <property type="entry name" value="Rieske_Fe-S_prot_C"/>
</dbReference>
<evidence type="ECO:0000256" key="5">
    <source>
        <dbReference type="ARBA" id="ARBA00023157"/>
    </source>
</evidence>
<dbReference type="InterPro" id="IPR014349">
    <property type="entry name" value="Rieske_Fe-S_prot"/>
</dbReference>
<dbReference type="NCBIfam" id="TIGR01409">
    <property type="entry name" value="TAT_signal_seq"/>
    <property type="match status" value="1"/>
</dbReference>
<reference evidence="9" key="1">
    <citation type="submission" date="2015-11" db="EMBL/GenBank/DDBJ databases">
        <title>Draft Genome Sequence of the Radioresistant Bacterium Deinococcus grandis, Isolated from Freshwater Fish in Japan.</title>
        <authorList>
            <person name="Satoh K."/>
            <person name="Onodera T."/>
            <person name="Omoso K."/>
            <person name="Takeda-Yano K."/>
            <person name="Katayama T."/>
            <person name="Oono Y."/>
            <person name="Narumi I."/>
        </authorList>
    </citation>
    <scope>NUCLEOTIDE SEQUENCE [LARGE SCALE GENOMIC DNA]</scope>
    <source>
        <strain evidence="9">ATCC 43672</strain>
    </source>
</reference>
<evidence type="ECO:0000313" key="8">
    <source>
        <dbReference type="EMBL" id="GAQ22085.1"/>
    </source>
</evidence>
<keyword evidence="3" id="KW-0408">Iron</keyword>
<dbReference type="InterPro" id="IPR036922">
    <property type="entry name" value="Rieske_2Fe-2S_sf"/>
</dbReference>
<dbReference type="PRINTS" id="PR00162">
    <property type="entry name" value="RIESKE"/>
</dbReference>
<keyword evidence="4" id="KW-0411">Iron-sulfur</keyword>
<evidence type="ECO:0000256" key="3">
    <source>
        <dbReference type="ARBA" id="ARBA00023004"/>
    </source>
</evidence>
<protein>
    <recommendedName>
        <fullName evidence="7">Rieske domain-containing protein</fullName>
    </recommendedName>
</protein>
<dbReference type="PANTHER" id="PTHR10134">
    <property type="entry name" value="CYTOCHROME B-C1 COMPLEX SUBUNIT RIESKE, MITOCHONDRIAL"/>
    <property type="match status" value="1"/>
</dbReference>
<name>A0A100HM96_9DEIO</name>
<dbReference type="AlphaFoldDB" id="A0A100HM96"/>
<dbReference type="OrthoDB" id="9767869at2"/>
<keyword evidence="5" id="KW-1015">Disulfide bond</keyword>
<dbReference type="PROSITE" id="PS51296">
    <property type="entry name" value="RIESKE"/>
    <property type="match status" value="1"/>
</dbReference>
<sequence length="189" mass="18960">MNETNTNRRHFLKLTAATGAAVGLASTVGRAGAQAAASPAKPGDLLIYQDGAKKGQPVKLADLKVGVAVWAAVADPATKQPRDAAKGGVVIVKLASGKVKASSKPNALGDVVAYSALCTHQGCPTKEIGSLGQGKGNIICTCHGSIFDPGDNAKVLGGPAPRRLAALPLKKDDSGQLVAKAAFTGKVGS</sequence>